<proteinExistence type="predicted"/>
<keyword evidence="1" id="KW-0472">Membrane</keyword>
<dbReference type="Pfam" id="PF19609">
    <property type="entry name" value="DUF6114"/>
    <property type="match status" value="1"/>
</dbReference>
<dbReference type="RefSeq" id="WP_359972801.1">
    <property type="nucleotide sequence ID" value="NZ_JBEYRS010000001.1"/>
</dbReference>
<keyword evidence="1" id="KW-1133">Transmembrane helix</keyword>
<feature type="transmembrane region" description="Helical" evidence="1">
    <location>
        <begin position="72"/>
        <end position="105"/>
    </location>
</feature>
<gene>
    <name evidence="2" type="ORF">AB0887_00045</name>
</gene>
<dbReference type="EMBL" id="JBEYRS010000001">
    <property type="protein sequence ID" value="MEW2360354.1"/>
    <property type="molecule type" value="Genomic_DNA"/>
</dbReference>
<keyword evidence="1" id="KW-0812">Transmembrane</keyword>
<reference evidence="2 3" key="1">
    <citation type="submission" date="2024-06" db="EMBL/GenBank/DDBJ databases">
        <title>The Natural Products Discovery Center: Release of the First 8490 Sequenced Strains for Exploring Actinobacteria Biosynthetic Diversity.</title>
        <authorList>
            <person name="Kalkreuter E."/>
            <person name="Kautsar S.A."/>
            <person name="Yang D."/>
            <person name="Bader C.D."/>
            <person name="Teijaro C.N."/>
            <person name="Fluegel L."/>
            <person name="Davis C.M."/>
            <person name="Simpson J.R."/>
            <person name="Lauterbach L."/>
            <person name="Steele A.D."/>
            <person name="Gui C."/>
            <person name="Meng S."/>
            <person name="Li G."/>
            <person name="Viehrig K."/>
            <person name="Ye F."/>
            <person name="Su P."/>
            <person name="Kiefer A.F."/>
            <person name="Nichols A."/>
            <person name="Cepeda A.J."/>
            <person name="Yan W."/>
            <person name="Fan B."/>
            <person name="Jiang Y."/>
            <person name="Adhikari A."/>
            <person name="Zheng C.-J."/>
            <person name="Schuster L."/>
            <person name="Cowan T.M."/>
            <person name="Smanski M.J."/>
            <person name="Chevrette M.G."/>
            <person name="De Carvalho L.P.S."/>
            <person name="Shen B."/>
        </authorList>
    </citation>
    <scope>NUCLEOTIDE SEQUENCE [LARGE SCALE GENOMIC DNA]</scope>
    <source>
        <strain evidence="2 3">NPDC047833</strain>
    </source>
</reference>
<evidence type="ECO:0000256" key="1">
    <source>
        <dbReference type="SAM" id="Phobius"/>
    </source>
</evidence>
<sequence length="117" mass="11583">MRVRRGHRPRGAIACVAVAGVEIGYFPLAQVGLLPVQGVSGAATVLLALALVGCAARMWAVPARAHSSGAAAIVLGVLSYPFANLGGFLVGMLLALVGGALAVAWRPPTVQAAGSGG</sequence>
<evidence type="ECO:0000313" key="2">
    <source>
        <dbReference type="EMBL" id="MEW2360354.1"/>
    </source>
</evidence>
<protein>
    <submittedName>
        <fullName evidence="2">DUF6114 domain-containing protein</fullName>
    </submittedName>
</protein>
<dbReference type="Proteomes" id="UP001553843">
    <property type="component" value="Unassembled WGS sequence"/>
</dbReference>
<dbReference type="InterPro" id="IPR046096">
    <property type="entry name" value="DUF6114"/>
</dbReference>
<name>A0ABV3LLK6_9ACTN</name>
<keyword evidence="3" id="KW-1185">Reference proteome</keyword>
<accession>A0ABV3LLK6</accession>
<feature type="transmembrane region" description="Helical" evidence="1">
    <location>
        <begin position="39"/>
        <end position="60"/>
    </location>
</feature>
<organism evidence="2 3">
    <name type="scientific">Streptomyces huasconensis</name>
    <dbReference type="NCBI Taxonomy" id="1854574"/>
    <lineage>
        <taxon>Bacteria</taxon>
        <taxon>Bacillati</taxon>
        <taxon>Actinomycetota</taxon>
        <taxon>Actinomycetes</taxon>
        <taxon>Kitasatosporales</taxon>
        <taxon>Streptomycetaceae</taxon>
        <taxon>Streptomyces</taxon>
    </lineage>
</organism>
<evidence type="ECO:0000313" key="3">
    <source>
        <dbReference type="Proteomes" id="UP001553843"/>
    </source>
</evidence>
<comment type="caution">
    <text evidence="2">The sequence shown here is derived from an EMBL/GenBank/DDBJ whole genome shotgun (WGS) entry which is preliminary data.</text>
</comment>
<feature type="transmembrane region" description="Helical" evidence="1">
    <location>
        <begin position="12"/>
        <end position="33"/>
    </location>
</feature>